<name>A0A2J6RLC4_HYAVF</name>
<dbReference type="AlphaFoldDB" id="A0A2J6RLC4"/>
<evidence type="ECO:0000256" key="5">
    <source>
        <dbReference type="ARBA" id="ARBA00022970"/>
    </source>
</evidence>
<keyword evidence="4 9" id="KW-0812">Transmembrane</keyword>
<evidence type="ECO:0000256" key="1">
    <source>
        <dbReference type="ARBA" id="ARBA00004651"/>
    </source>
</evidence>
<keyword evidence="2" id="KW-0813">Transport</keyword>
<dbReference type="PANTHER" id="PTHR43341">
    <property type="entry name" value="AMINO ACID PERMEASE"/>
    <property type="match status" value="1"/>
</dbReference>
<feature type="transmembrane region" description="Helical" evidence="9">
    <location>
        <begin position="400"/>
        <end position="421"/>
    </location>
</feature>
<keyword evidence="6 9" id="KW-1133">Transmembrane helix</keyword>
<feature type="compositionally biased region" description="Basic and acidic residues" evidence="8">
    <location>
        <begin position="1"/>
        <end position="13"/>
    </location>
</feature>
<feature type="transmembrane region" description="Helical" evidence="9">
    <location>
        <begin position="83"/>
        <end position="115"/>
    </location>
</feature>
<dbReference type="Gene3D" id="1.20.1740.10">
    <property type="entry name" value="Amino acid/polyamine transporter I"/>
    <property type="match status" value="1"/>
</dbReference>
<dbReference type="Proteomes" id="UP000235786">
    <property type="component" value="Unassembled WGS sequence"/>
</dbReference>
<evidence type="ECO:0000256" key="2">
    <source>
        <dbReference type="ARBA" id="ARBA00022448"/>
    </source>
</evidence>
<sequence length="546" mass="59411">MAESPEHTEEYKEPTNFNARPETNGDVEGRDHGILVKANPLSRELQGRHMQMIAIGGAIGAGLFVGSGGALESGGPASLVLGYIIVGSMLLCTVQALGELAVLFPVNGAFFTYIVRFVDPSLGFAVGWDYAIGWLTVLPFELTAAGITIRFWRDDLNVGIWIAVFLFLLCVIQIFGVRGYGEVEFILSTIKIMGCIGFIILAIVIDCGGVGNQGYLGAKYWHNPGAFNNGFRGFCSVFVVAAFAFGGTELVGLAAAEAANPRKSLPQATKQVFWRITLFYVLSLFLLGLIVPYTNPNLLNSTGANSKYSPFVIAIRLAGIKALPSIFNVIITVSVISVANSCTFGSTRTMQALAERGMAPAFLATVDKHGRPIWGVAIQLAFGLLAFIGEAKSESTVFDWLLSLSGLSYFFVWGCICLAHIRFRSAWKAQGHVKAELPYEAIFGVVGSWYGFALNIICMIATFYTALYPVGASPQAGAFFQTYLAGPIIVALYVGWKLYSRIWTWYVPAHEMDITSGRRSLELDPDDMPPKKTWKNAPMRVVRALF</sequence>
<evidence type="ECO:0000259" key="10">
    <source>
        <dbReference type="Pfam" id="PF00324"/>
    </source>
</evidence>
<dbReference type="InterPro" id="IPR004841">
    <property type="entry name" value="AA-permease/SLC12A_dom"/>
</dbReference>
<feature type="transmembrane region" description="Helical" evidence="9">
    <location>
        <begin position="127"/>
        <end position="152"/>
    </location>
</feature>
<feature type="transmembrane region" description="Helical" evidence="9">
    <location>
        <begin position="372"/>
        <end position="388"/>
    </location>
</feature>
<dbReference type="InterPro" id="IPR050524">
    <property type="entry name" value="APC_YAT"/>
</dbReference>
<keyword evidence="3" id="KW-1003">Cell membrane</keyword>
<gene>
    <name evidence="11" type="ORF">L207DRAFT_430317</name>
</gene>
<dbReference type="PANTHER" id="PTHR43341:SF1">
    <property type="entry name" value="GENERAL AMINO-ACID PERMEASE GAP1"/>
    <property type="match status" value="1"/>
</dbReference>
<feature type="region of interest" description="Disordered" evidence="8">
    <location>
        <begin position="1"/>
        <end position="29"/>
    </location>
</feature>
<evidence type="ECO:0000256" key="6">
    <source>
        <dbReference type="ARBA" id="ARBA00022989"/>
    </source>
</evidence>
<feature type="transmembrane region" description="Helical" evidence="9">
    <location>
        <begin position="478"/>
        <end position="496"/>
    </location>
</feature>
<feature type="transmembrane region" description="Helical" evidence="9">
    <location>
        <begin position="313"/>
        <end position="339"/>
    </location>
</feature>
<dbReference type="EMBL" id="KZ613947">
    <property type="protein sequence ID" value="PMD39324.1"/>
    <property type="molecule type" value="Genomic_DNA"/>
</dbReference>
<dbReference type="InterPro" id="IPR004840">
    <property type="entry name" value="Amino_acid_permease_CS"/>
</dbReference>
<dbReference type="InterPro" id="IPR004762">
    <property type="entry name" value="Amino_acid_permease_fungi"/>
</dbReference>
<feature type="transmembrane region" description="Helical" evidence="9">
    <location>
        <begin position="192"/>
        <end position="211"/>
    </location>
</feature>
<reference evidence="11 12" key="1">
    <citation type="submission" date="2016-04" db="EMBL/GenBank/DDBJ databases">
        <title>A degradative enzymes factory behind the ericoid mycorrhizal symbiosis.</title>
        <authorList>
            <consortium name="DOE Joint Genome Institute"/>
            <person name="Martino E."/>
            <person name="Morin E."/>
            <person name="Grelet G."/>
            <person name="Kuo A."/>
            <person name="Kohler A."/>
            <person name="Daghino S."/>
            <person name="Barry K."/>
            <person name="Choi C."/>
            <person name="Cichocki N."/>
            <person name="Clum A."/>
            <person name="Copeland A."/>
            <person name="Hainaut M."/>
            <person name="Haridas S."/>
            <person name="Labutti K."/>
            <person name="Lindquist E."/>
            <person name="Lipzen A."/>
            <person name="Khouja H.-R."/>
            <person name="Murat C."/>
            <person name="Ohm R."/>
            <person name="Olson A."/>
            <person name="Spatafora J."/>
            <person name="Veneault-Fourrey C."/>
            <person name="Henrissat B."/>
            <person name="Grigoriev I."/>
            <person name="Martin F."/>
            <person name="Perotto S."/>
        </authorList>
    </citation>
    <scope>NUCLEOTIDE SEQUENCE [LARGE SCALE GENOMIC DNA]</scope>
    <source>
        <strain evidence="11 12">F</strain>
    </source>
</reference>
<evidence type="ECO:0000313" key="12">
    <source>
        <dbReference type="Proteomes" id="UP000235786"/>
    </source>
</evidence>
<dbReference type="NCBIfam" id="TIGR00913">
    <property type="entry name" value="2A0310"/>
    <property type="match status" value="1"/>
</dbReference>
<evidence type="ECO:0000256" key="9">
    <source>
        <dbReference type="SAM" id="Phobius"/>
    </source>
</evidence>
<feature type="domain" description="Amino acid permease/ SLC12A" evidence="10">
    <location>
        <begin position="49"/>
        <end position="503"/>
    </location>
</feature>
<evidence type="ECO:0000313" key="11">
    <source>
        <dbReference type="EMBL" id="PMD39324.1"/>
    </source>
</evidence>
<dbReference type="GO" id="GO:0015171">
    <property type="term" value="F:amino acid transmembrane transporter activity"/>
    <property type="evidence" value="ECO:0007669"/>
    <property type="project" value="TreeGrafter"/>
</dbReference>
<keyword evidence="12" id="KW-1185">Reference proteome</keyword>
<accession>A0A2J6RLC4</accession>
<dbReference type="FunFam" id="1.20.1740.10:FF:000017">
    <property type="entry name" value="Amino acid permease"/>
    <property type="match status" value="1"/>
</dbReference>
<evidence type="ECO:0000256" key="3">
    <source>
        <dbReference type="ARBA" id="ARBA00022475"/>
    </source>
</evidence>
<dbReference type="STRING" id="1149755.A0A2J6RLC4"/>
<evidence type="ECO:0000256" key="7">
    <source>
        <dbReference type="ARBA" id="ARBA00023136"/>
    </source>
</evidence>
<evidence type="ECO:0000256" key="8">
    <source>
        <dbReference type="SAM" id="MobiDB-lite"/>
    </source>
</evidence>
<feature type="transmembrane region" description="Helical" evidence="9">
    <location>
        <begin position="231"/>
        <end position="251"/>
    </location>
</feature>
<feature type="transmembrane region" description="Helical" evidence="9">
    <location>
        <begin position="442"/>
        <end position="466"/>
    </location>
</feature>
<comment type="subcellular location">
    <subcellularLocation>
        <location evidence="1">Cell membrane</location>
        <topology evidence="1">Multi-pass membrane protein</topology>
    </subcellularLocation>
</comment>
<protein>
    <submittedName>
        <fullName evidence="11">Amino-acid permease inda1</fullName>
    </submittedName>
</protein>
<dbReference type="GO" id="GO:0005886">
    <property type="term" value="C:plasma membrane"/>
    <property type="evidence" value="ECO:0007669"/>
    <property type="project" value="UniProtKB-SubCell"/>
</dbReference>
<feature type="transmembrane region" description="Helical" evidence="9">
    <location>
        <begin position="158"/>
        <end position="180"/>
    </location>
</feature>
<evidence type="ECO:0000256" key="4">
    <source>
        <dbReference type="ARBA" id="ARBA00022692"/>
    </source>
</evidence>
<organism evidence="11 12">
    <name type="scientific">Hyaloscypha variabilis (strain UAMH 11265 / GT02V1 / F)</name>
    <name type="common">Meliniomyces variabilis</name>
    <dbReference type="NCBI Taxonomy" id="1149755"/>
    <lineage>
        <taxon>Eukaryota</taxon>
        <taxon>Fungi</taxon>
        <taxon>Dikarya</taxon>
        <taxon>Ascomycota</taxon>
        <taxon>Pezizomycotina</taxon>
        <taxon>Leotiomycetes</taxon>
        <taxon>Helotiales</taxon>
        <taxon>Hyaloscyphaceae</taxon>
        <taxon>Hyaloscypha</taxon>
        <taxon>Hyaloscypha variabilis</taxon>
    </lineage>
</organism>
<dbReference type="OrthoDB" id="3900342at2759"/>
<feature type="transmembrane region" description="Helical" evidence="9">
    <location>
        <begin position="52"/>
        <end position="71"/>
    </location>
</feature>
<dbReference type="PROSITE" id="PS00218">
    <property type="entry name" value="AMINO_ACID_PERMEASE_1"/>
    <property type="match status" value="1"/>
</dbReference>
<dbReference type="Pfam" id="PF00324">
    <property type="entry name" value="AA_permease"/>
    <property type="match status" value="1"/>
</dbReference>
<proteinExistence type="predicted"/>
<feature type="transmembrane region" description="Helical" evidence="9">
    <location>
        <begin position="272"/>
        <end position="293"/>
    </location>
</feature>
<dbReference type="PIRSF" id="PIRSF006060">
    <property type="entry name" value="AA_transporter"/>
    <property type="match status" value="1"/>
</dbReference>
<keyword evidence="7 9" id="KW-0472">Membrane</keyword>
<keyword evidence="5" id="KW-0029">Amino-acid transport</keyword>